<feature type="transmembrane region" description="Helical" evidence="13">
    <location>
        <begin position="205"/>
        <end position="225"/>
    </location>
</feature>
<feature type="transmembrane region" description="Helical" evidence="13">
    <location>
        <begin position="270"/>
        <end position="288"/>
    </location>
</feature>
<reference evidence="15 16" key="1">
    <citation type="submission" date="2018-04" db="EMBL/GenBank/DDBJ databases">
        <title>Pedobacter chongqingensis sp. nov., isolated from a rottenly hemp rope.</title>
        <authorList>
            <person name="Cai Y."/>
        </authorList>
    </citation>
    <scope>NUCLEOTIDE SEQUENCE [LARGE SCALE GENOMIC DNA]</scope>
    <source>
        <strain evidence="15 16">FJ4-8</strain>
    </source>
</reference>
<dbReference type="GO" id="GO:0005886">
    <property type="term" value="C:plasma membrane"/>
    <property type="evidence" value="ECO:0007669"/>
    <property type="project" value="UniProtKB-SubCell"/>
</dbReference>
<dbReference type="Pfam" id="PF00702">
    <property type="entry name" value="Hydrolase"/>
    <property type="match status" value="1"/>
</dbReference>
<evidence type="ECO:0000256" key="7">
    <source>
        <dbReference type="ARBA" id="ARBA00022723"/>
    </source>
</evidence>
<dbReference type="InterPro" id="IPR059000">
    <property type="entry name" value="ATPase_P-type_domA"/>
</dbReference>
<dbReference type="Pfam" id="PF00122">
    <property type="entry name" value="E1-E2_ATPase"/>
    <property type="match status" value="1"/>
</dbReference>
<dbReference type="OrthoDB" id="9770315at2"/>
<evidence type="ECO:0000256" key="8">
    <source>
        <dbReference type="ARBA" id="ARBA00022842"/>
    </source>
</evidence>
<accession>A0A2U2PD30</accession>
<dbReference type="PANTHER" id="PTHR43520:SF5">
    <property type="entry name" value="CATION-TRANSPORTING P-TYPE ATPASE-RELATED"/>
    <property type="match status" value="1"/>
</dbReference>
<dbReference type="PROSITE" id="PS50846">
    <property type="entry name" value="HMA_2"/>
    <property type="match status" value="1"/>
</dbReference>
<evidence type="ECO:0000313" key="15">
    <source>
        <dbReference type="EMBL" id="PWG79029.1"/>
    </source>
</evidence>
<dbReference type="InterPro" id="IPR023214">
    <property type="entry name" value="HAD_sf"/>
</dbReference>
<feature type="transmembrane region" description="Helical" evidence="13">
    <location>
        <begin position="246"/>
        <end position="264"/>
    </location>
</feature>
<dbReference type="InterPro" id="IPR021993">
    <property type="entry name" value="ATPase-cat-bd"/>
</dbReference>
<keyword evidence="5" id="KW-0597">Phosphoprotein</keyword>
<evidence type="ECO:0000256" key="5">
    <source>
        <dbReference type="ARBA" id="ARBA00022553"/>
    </source>
</evidence>
<feature type="transmembrane region" description="Helical" evidence="13">
    <location>
        <begin position="420"/>
        <end position="442"/>
    </location>
</feature>
<sequence length="797" mass="88783">MKSSSTSTDTLCFHCGNEISGELHIADEKQFCCAGCKSVYQILNQNNLCNYYNYNEAPGQTRQETEQHFEFLNEPKIFSQLVDYTDDNITLITFYIPAIHCSSCLWLLEHLHKLNKGVMQSRVDFLKKQVAVTFNQHIVSLKELVELLASIGYEPLISLQDVVKEKKDSVNRDLIRKIAVAGFCMGNVMLFSFPEYLGLSSFEHQFQSLFGWLNLAFGSVVTFYCSRDFFVSAWGSLKNKIVNLDTPLAVIVAVLFIRSAFEIITGTGPGFSDTLTGLVFLLLMGRWVKQRTYQHISFNRDYRSYFPVAVTVIKDGQEKPVPIGDLNIGDRILIRNNEIIPADSILMKGEGYFDFSFVTGESQPVNKVLGEIIYAGGRQIGEALEMEIVKPVSQSYLTRLWNNETFKRNDNKIRNFNDTIARYFSAVVLVIAFASLGSWWVLGDTKKAWDAFSAVLIVACPCVLALSTPLTLSTVLGIFDKNGFYLKNTDVVEQLARIDTVVFDKTGTITCPNVVNLTFTGRLSLQEETLIASAARNSSHPLSREIVKWLGASGLVPVSQYREMAGKGIVAGIDGHEVCLGSRSFIAPDSAVNENSSSVHISIDGNYKGYFHVRQQWRSELKGLIDTLKGGFRMHLISGDTSSENKSLEAIFPSYVPVLFKQSPHDKLNYIKKLQLAQYKTMMLGDGLNDAGALRQSDLGVAVTDNINNFTPGCDAILQGDELGKLPRFIKQAKDAVRVIKYGFGIASVYNLIGVYFAVQGQLSPLTAAVLMPLSTITIITFTNIANRYFAKKNKLK</sequence>
<dbReference type="PROSITE" id="PS00154">
    <property type="entry name" value="ATPASE_E1_E2"/>
    <property type="match status" value="1"/>
</dbReference>
<name>A0A2U2PD30_9SPHI</name>
<dbReference type="InterPro" id="IPR036163">
    <property type="entry name" value="HMA_dom_sf"/>
</dbReference>
<dbReference type="InterPro" id="IPR001757">
    <property type="entry name" value="P_typ_ATPase"/>
</dbReference>
<keyword evidence="16" id="KW-1185">Reference proteome</keyword>
<organism evidence="15 16">
    <name type="scientific">Pararcticibacter amylolyticus</name>
    <dbReference type="NCBI Taxonomy" id="2173175"/>
    <lineage>
        <taxon>Bacteria</taxon>
        <taxon>Pseudomonadati</taxon>
        <taxon>Bacteroidota</taxon>
        <taxon>Sphingobacteriia</taxon>
        <taxon>Sphingobacteriales</taxon>
        <taxon>Sphingobacteriaceae</taxon>
        <taxon>Pararcticibacter</taxon>
    </lineage>
</organism>
<keyword evidence="6 13" id="KW-0812">Transmembrane</keyword>
<dbReference type="EMBL" id="QEAS01000018">
    <property type="protein sequence ID" value="PWG79029.1"/>
    <property type="molecule type" value="Genomic_DNA"/>
</dbReference>
<evidence type="ECO:0000256" key="3">
    <source>
        <dbReference type="ARBA" id="ARBA00022448"/>
    </source>
</evidence>
<dbReference type="GO" id="GO:0055070">
    <property type="term" value="P:copper ion homeostasis"/>
    <property type="evidence" value="ECO:0007669"/>
    <property type="project" value="TreeGrafter"/>
</dbReference>
<dbReference type="InterPro" id="IPR006121">
    <property type="entry name" value="HMA_dom"/>
</dbReference>
<keyword evidence="4" id="KW-1003">Cell membrane</keyword>
<dbReference type="Gene3D" id="3.40.1110.10">
    <property type="entry name" value="Calcium-transporting ATPase, cytoplasmic domain N"/>
    <property type="match status" value="1"/>
</dbReference>
<evidence type="ECO:0000313" key="16">
    <source>
        <dbReference type="Proteomes" id="UP000245647"/>
    </source>
</evidence>
<evidence type="ECO:0000256" key="2">
    <source>
        <dbReference type="ARBA" id="ARBA00006024"/>
    </source>
</evidence>
<feature type="transmembrane region" description="Helical" evidence="13">
    <location>
        <begin position="739"/>
        <end position="759"/>
    </location>
</feature>
<dbReference type="GO" id="GO:0043682">
    <property type="term" value="F:P-type divalent copper transporter activity"/>
    <property type="evidence" value="ECO:0007669"/>
    <property type="project" value="TreeGrafter"/>
</dbReference>
<dbReference type="CDD" id="cd00371">
    <property type="entry name" value="HMA"/>
    <property type="match status" value="1"/>
</dbReference>
<keyword evidence="12 13" id="KW-0472">Membrane</keyword>
<evidence type="ECO:0000256" key="4">
    <source>
        <dbReference type="ARBA" id="ARBA00022475"/>
    </source>
</evidence>
<keyword evidence="10 13" id="KW-1133">Transmembrane helix</keyword>
<keyword evidence="9" id="KW-1278">Translocase</keyword>
<evidence type="ECO:0000256" key="10">
    <source>
        <dbReference type="ARBA" id="ARBA00022989"/>
    </source>
</evidence>
<evidence type="ECO:0000259" key="14">
    <source>
        <dbReference type="PROSITE" id="PS50846"/>
    </source>
</evidence>
<keyword evidence="8" id="KW-0460">Magnesium</keyword>
<feature type="transmembrane region" description="Helical" evidence="13">
    <location>
        <begin position="454"/>
        <end position="479"/>
    </location>
</feature>
<protein>
    <submittedName>
        <fullName evidence="15">Heavy metal translocating P-type ATPase</fullName>
    </submittedName>
</protein>
<dbReference type="RefSeq" id="WP_109417472.1">
    <property type="nucleotide sequence ID" value="NZ_QEAS01000018.1"/>
</dbReference>
<dbReference type="Gene3D" id="2.70.150.10">
    <property type="entry name" value="Calcium-transporting ATPase, cytoplasmic transduction domain A"/>
    <property type="match status" value="1"/>
</dbReference>
<dbReference type="GO" id="GO:0005524">
    <property type="term" value="F:ATP binding"/>
    <property type="evidence" value="ECO:0007669"/>
    <property type="project" value="InterPro"/>
</dbReference>
<dbReference type="SUPFAM" id="SSF81653">
    <property type="entry name" value="Calcium ATPase, transduction domain A"/>
    <property type="match status" value="1"/>
</dbReference>
<evidence type="ECO:0000256" key="1">
    <source>
        <dbReference type="ARBA" id="ARBA00004651"/>
    </source>
</evidence>
<dbReference type="Pfam" id="PF12156">
    <property type="entry name" value="ATPase-cat_bd"/>
    <property type="match status" value="1"/>
</dbReference>
<dbReference type="InterPro" id="IPR023299">
    <property type="entry name" value="ATPase_P-typ_cyto_dom_N"/>
</dbReference>
<comment type="caution">
    <text evidence="15">The sequence shown here is derived from an EMBL/GenBank/DDBJ whole genome shotgun (WGS) entry which is preliminary data.</text>
</comment>
<evidence type="ECO:0000256" key="13">
    <source>
        <dbReference type="SAM" id="Phobius"/>
    </source>
</evidence>
<dbReference type="Proteomes" id="UP000245647">
    <property type="component" value="Unassembled WGS sequence"/>
</dbReference>
<keyword evidence="3" id="KW-0813">Transport</keyword>
<dbReference type="PRINTS" id="PR00119">
    <property type="entry name" value="CATATPASE"/>
</dbReference>
<dbReference type="AlphaFoldDB" id="A0A2U2PD30"/>
<dbReference type="GO" id="GO:0005507">
    <property type="term" value="F:copper ion binding"/>
    <property type="evidence" value="ECO:0007669"/>
    <property type="project" value="TreeGrafter"/>
</dbReference>
<evidence type="ECO:0000256" key="12">
    <source>
        <dbReference type="ARBA" id="ARBA00023136"/>
    </source>
</evidence>
<evidence type="ECO:0000256" key="6">
    <source>
        <dbReference type="ARBA" id="ARBA00022692"/>
    </source>
</evidence>
<comment type="subcellular location">
    <subcellularLocation>
        <location evidence="1">Cell membrane</location>
        <topology evidence="1">Multi-pass membrane protein</topology>
    </subcellularLocation>
</comment>
<dbReference type="NCBIfam" id="TIGR01494">
    <property type="entry name" value="ATPase_P-type"/>
    <property type="match status" value="1"/>
</dbReference>
<dbReference type="Gene3D" id="3.30.70.100">
    <property type="match status" value="1"/>
</dbReference>
<feature type="transmembrane region" description="Helical" evidence="13">
    <location>
        <begin position="174"/>
        <end position="193"/>
    </location>
</feature>
<keyword evidence="7" id="KW-0479">Metal-binding</keyword>
<dbReference type="InterPro" id="IPR008250">
    <property type="entry name" value="ATPase_P-typ_transduc_dom_A_sf"/>
</dbReference>
<keyword evidence="11" id="KW-0406">Ion transport</keyword>
<dbReference type="Gene3D" id="3.40.50.1000">
    <property type="entry name" value="HAD superfamily/HAD-like"/>
    <property type="match status" value="1"/>
</dbReference>
<dbReference type="SUPFAM" id="SSF56784">
    <property type="entry name" value="HAD-like"/>
    <property type="match status" value="1"/>
</dbReference>
<feature type="transmembrane region" description="Helical" evidence="13">
    <location>
        <begin position="765"/>
        <end position="787"/>
    </location>
</feature>
<evidence type="ECO:0000256" key="11">
    <source>
        <dbReference type="ARBA" id="ARBA00023065"/>
    </source>
</evidence>
<dbReference type="GO" id="GO:0016887">
    <property type="term" value="F:ATP hydrolysis activity"/>
    <property type="evidence" value="ECO:0007669"/>
    <property type="project" value="InterPro"/>
</dbReference>
<dbReference type="SUPFAM" id="SSF55008">
    <property type="entry name" value="HMA, heavy metal-associated domain"/>
    <property type="match status" value="1"/>
</dbReference>
<dbReference type="InterPro" id="IPR018303">
    <property type="entry name" value="ATPase_P-typ_P_site"/>
</dbReference>
<comment type="similarity">
    <text evidence="2">Belongs to the cation transport ATPase (P-type) (TC 3.A.3) family. Type IB subfamily.</text>
</comment>
<proteinExistence type="inferred from homology"/>
<dbReference type="InterPro" id="IPR036412">
    <property type="entry name" value="HAD-like_sf"/>
</dbReference>
<feature type="domain" description="HMA" evidence="14">
    <location>
        <begin position="90"/>
        <end position="156"/>
    </location>
</feature>
<evidence type="ECO:0000256" key="9">
    <source>
        <dbReference type="ARBA" id="ARBA00022967"/>
    </source>
</evidence>
<gene>
    <name evidence="15" type="ORF">DDR33_19520</name>
</gene>
<dbReference type="PANTHER" id="PTHR43520">
    <property type="entry name" value="ATP7, ISOFORM B"/>
    <property type="match status" value="1"/>
</dbReference>